<dbReference type="AlphaFoldDB" id="A0A1I0FAG6"/>
<evidence type="ECO:0000313" key="2">
    <source>
        <dbReference type="EMBL" id="SET54925.1"/>
    </source>
</evidence>
<keyword evidence="2" id="KW-0223">Dioxygenase</keyword>
<gene>
    <name evidence="2" type="ORF">SAMN05216389_11482</name>
</gene>
<accession>A0A1I0FAG6</accession>
<dbReference type="InterPro" id="IPR029068">
    <property type="entry name" value="Glyas_Bleomycin-R_OHBP_Dase"/>
</dbReference>
<dbReference type="SUPFAM" id="SSF54593">
    <property type="entry name" value="Glyoxalase/Bleomycin resistance protein/Dihydroxybiphenyl dioxygenase"/>
    <property type="match status" value="1"/>
</dbReference>
<dbReference type="InterPro" id="IPR037523">
    <property type="entry name" value="VOC_core"/>
</dbReference>
<reference evidence="2 3" key="1">
    <citation type="submission" date="2016-10" db="EMBL/GenBank/DDBJ databases">
        <authorList>
            <person name="de Groot N.N."/>
        </authorList>
    </citation>
    <scope>NUCLEOTIDE SEQUENCE [LARGE SCALE GENOMIC DNA]</scope>
    <source>
        <strain evidence="2 3">IBRC-M 10780</strain>
    </source>
</reference>
<evidence type="ECO:0000259" key="1">
    <source>
        <dbReference type="PROSITE" id="PS51819"/>
    </source>
</evidence>
<dbReference type="GO" id="GO:0051213">
    <property type="term" value="F:dioxygenase activity"/>
    <property type="evidence" value="ECO:0007669"/>
    <property type="project" value="UniProtKB-KW"/>
</dbReference>
<evidence type="ECO:0000313" key="3">
    <source>
        <dbReference type="Proteomes" id="UP000198618"/>
    </source>
</evidence>
<keyword evidence="2" id="KW-0560">Oxidoreductase</keyword>
<name>A0A1I0FAG6_9BACI</name>
<dbReference type="STRING" id="930131.SAMN05216389_11482"/>
<dbReference type="OrthoDB" id="2354281at2"/>
<keyword evidence="3" id="KW-1185">Reference proteome</keyword>
<protein>
    <submittedName>
        <fullName evidence="2">Catechol 2,3-dioxygenase</fullName>
    </submittedName>
</protein>
<sequence>MTNNSVSSPIKQKIGTVFIPVRNVHKAKDWYCEMLGIPANGEIQFGHLYVLDMGGVGLILDEMPMWGGNDEGGAPNFRTPAFMFQTDDIWKAYQYMKDIGAELVTDIQDDHWFAFKDPDGNLLMMCQ</sequence>
<dbReference type="Proteomes" id="UP000198618">
    <property type="component" value="Unassembled WGS sequence"/>
</dbReference>
<dbReference type="InterPro" id="IPR004360">
    <property type="entry name" value="Glyas_Fos-R_dOase_dom"/>
</dbReference>
<dbReference type="Gene3D" id="3.10.180.10">
    <property type="entry name" value="2,3-Dihydroxybiphenyl 1,2-Dioxygenase, domain 1"/>
    <property type="match status" value="1"/>
</dbReference>
<dbReference type="Pfam" id="PF00903">
    <property type="entry name" value="Glyoxalase"/>
    <property type="match status" value="1"/>
</dbReference>
<dbReference type="RefSeq" id="WP_090871108.1">
    <property type="nucleotide sequence ID" value="NZ_FOHE01000014.1"/>
</dbReference>
<dbReference type="EMBL" id="FOHE01000014">
    <property type="protein sequence ID" value="SET54925.1"/>
    <property type="molecule type" value="Genomic_DNA"/>
</dbReference>
<organism evidence="2 3">
    <name type="scientific">Oceanobacillus limi</name>
    <dbReference type="NCBI Taxonomy" id="930131"/>
    <lineage>
        <taxon>Bacteria</taxon>
        <taxon>Bacillati</taxon>
        <taxon>Bacillota</taxon>
        <taxon>Bacilli</taxon>
        <taxon>Bacillales</taxon>
        <taxon>Bacillaceae</taxon>
        <taxon>Oceanobacillus</taxon>
    </lineage>
</organism>
<proteinExistence type="predicted"/>
<dbReference type="PROSITE" id="PS51819">
    <property type="entry name" value="VOC"/>
    <property type="match status" value="1"/>
</dbReference>
<feature type="domain" description="VOC" evidence="1">
    <location>
        <begin position="13"/>
        <end position="127"/>
    </location>
</feature>